<evidence type="ECO:0000256" key="3">
    <source>
        <dbReference type="ARBA" id="ARBA00022525"/>
    </source>
</evidence>
<reference evidence="6 7" key="1">
    <citation type="submission" date="2024-05" db="EMBL/GenBank/DDBJ databases">
        <title>Genetic variation in Jamaican populations of the coffee berry borer (Hypothenemus hampei).</title>
        <authorList>
            <person name="Errbii M."/>
            <person name="Myrie A."/>
        </authorList>
    </citation>
    <scope>NUCLEOTIDE SEQUENCE [LARGE SCALE GENOMIC DNA]</scope>
    <source>
        <strain evidence="6">JA-Hopewell-2020-01-JO</strain>
        <tissue evidence="6">Whole body</tissue>
    </source>
</reference>
<name>A0ABD1EJL2_HYPHA</name>
<organism evidence="6 7">
    <name type="scientific">Hypothenemus hampei</name>
    <name type="common">Coffee berry borer</name>
    <dbReference type="NCBI Taxonomy" id="57062"/>
    <lineage>
        <taxon>Eukaryota</taxon>
        <taxon>Metazoa</taxon>
        <taxon>Ecdysozoa</taxon>
        <taxon>Arthropoda</taxon>
        <taxon>Hexapoda</taxon>
        <taxon>Insecta</taxon>
        <taxon>Pterygota</taxon>
        <taxon>Neoptera</taxon>
        <taxon>Endopterygota</taxon>
        <taxon>Coleoptera</taxon>
        <taxon>Polyphaga</taxon>
        <taxon>Cucujiformia</taxon>
        <taxon>Curculionidae</taxon>
        <taxon>Scolytinae</taxon>
        <taxon>Hypothenemus</taxon>
    </lineage>
</organism>
<dbReference type="InterPro" id="IPR017996">
    <property type="entry name" value="MRJP/yellow-related"/>
</dbReference>
<feature type="signal peptide" evidence="5">
    <location>
        <begin position="1"/>
        <end position="22"/>
    </location>
</feature>
<evidence type="ECO:0008006" key="8">
    <source>
        <dbReference type="Google" id="ProtNLM"/>
    </source>
</evidence>
<evidence type="ECO:0000313" key="7">
    <source>
        <dbReference type="Proteomes" id="UP001566132"/>
    </source>
</evidence>
<keyword evidence="3" id="KW-0964">Secreted</keyword>
<dbReference type="InterPro" id="IPR011042">
    <property type="entry name" value="6-blade_b-propeller_TolB-like"/>
</dbReference>
<evidence type="ECO:0000256" key="1">
    <source>
        <dbReference type="ARBA" id="ARBA00004613"/>
    </source>
</evidence>
<dbReference type="FunFam" id="2.120.10.30:FF:000045">
    <property type="entry name" value="Blast:Protein yellow"/>
    <property type="match status" value="1"/>
</dbReference>
<accession>A0ABD1EJL2</accession>
<comment type="subcellular location">
    <subcellularLocation>
        <location evidence="1">Secreted</location>
    </subcellularLocation>
</comment>
<dbReference type="GO" id="GO:0005576">
    <property type="term" value="C:extracellular region"/>
    <property type="evidence" value="ECO:0007669"/>
    <property type="project" value="UniProtKB-SubCell"/>
</dbReference>
<keyword evidence="4 5" id="KW-0732">Signal</keyword>
<keyword evidence="7" id="KW-1185">Reference proteome</keyword>
<dbReference type="Pfam" id="PF03022">
    <property type="entry name" value="MRJP"/>
    <property type="match status" value="1"/>
</dbReference>
<sequence length="415" mass="46741">MLCFYFSFFVFALVGHDHQVSALANLEEVFAWKELSFAWPSEEVHNAALKDGDYVPGNNLPLGLDRWKNKLFVTVPRWKNGVAASLGYVSLDEPINKTASIVPYPDWKANILPKAGGKPEDDNYIVSVFRVFVDVCDRLWVMDTGLADILGEPTVISPPAIVIYDLNTDKLIRRYTFKAEDLKQDSFFANIVVDVDKDKCDEAYAYVPDLGGYGIIAYSLKENDSWRFKHNFFHFDPLHGDFNVGGVNFQWTDGVFGLALGPADQNGFRTAYFHPLASLNEFSVNTAILRNKTAANDPHIYYAFKLEGLKGEKSQTSASAFDEESNSLFLTQLNKDGVACWNTKRHLTPENVALVASDPGRLIFTNDIKIDAERNLWILSDKMPQFIYRELDPNEVNYRIFRVKVADVIAGTACA</sequence>
<dbReference type="EMBL" id="JBDJPC010000007">
    <property type="protein sequence ID" value="KAL1494889.1"/>
    <property type="molecule type" value="Genomic_DNA"/>
</dbReference>
<dbReference type="PRINTS" id="PR01366">
    <property type="entry name" value="ROYALJELLY"/>
</dbReference>
<comment type="similarity">
    <text evidence="2">Belongs to the major royal jelly protein family.</text>
</comment>
<evidence type="ECO:0000313" key="6">
    <source>
        <dbReference type="EMBL" id="KAL1494889.1"/>
    </source>
</evidence>
<protein>
    <recommendedName>
        <fullName evidence="8">Protein yellow</fullName>
    </recommendedName>
</protein>
<comment type="caution">
    <text evidence="6">The sequence shown here is derived from an EMBL/GenBank/DDBJ whole genome shotgun (WGS) entry which is preliminary data.</text>
</comment>
<proteinExistence type="inferred from homology"/>
<dbReference type="PANTHER" id="PTHR10009">
    <property type="entry name" value="PROTEIN YELLOW-RELATED"/>
    <property type="match status" value="1"/>
</dbReference>
<dbReference type="AlphaFoldDB" id="A0ABD1EJL2"/>
<evidence type="ECO:0000256" key="2">
    <source>
        <dbReference type="ARBA" id="ARBA00009127"/>
    </source>
</evidence>
<gene>
    <name evidence="6" type="ORF">ABEB36_010404</name>
</gene>
<feature type="chain" id="PRO_5044775883" description="Protein yellow" evidence="5">
    <location>
        <begin position="23"/>
        <end position="415"/>
    </location>
</feature>
<dbReference type="Gene3D" id="2.120.10.30">
    <property type="entry name" value="TolB, C-terminal domain"/>
    <property type="match status" value="1"/>
</dbReference>
<dbReference type="Proteomes" id="UP001566132">
    <property type="component" value="Unassembled WGS sequence"/>
</dbReference>
<evidence type="ECO:0000256" key="4">
    <source>
        <dbReference type="ARBA" id="ARBA00022729"/>
    </source>
</evidence>
<evidence type="ECO:0000256" key="5">
    <source>
        <dbReference type="SAM" id="SignalP"/>
    </source>
</evidence>
<dbReference type="PANTHER" id="PTHR10009:SF11">
    <property type="entry name" value="RH54244P"/>
    <property type="match status" value="1"/>
</dbReference>